<evidence type="ECO:0000259" key="6">
    <source>
        <dbReference type="PROSITE" id="PS50405"/>
    </source>
</evidence>
<comment type="caution">
    <text evidence="7">The sequence shown here is derived from an EMBL/GenBank/DDBJ whole genome shotgun (WGS) entry which is preliminary data.</text>
</comment>
<protein>
    <recommendedName>
        <fullName evidence="2">glutathione transferase</fullName>
        <ecNumber evidence="2">2.5.1.18</ecNumber>
    </recommendedName>
</protein>
<dbReference type="Gene3D" id="3.40.30.10">
    <property type="entry name" value="Glutaredoxin"/>
    <property type="match status" value="1"/>
</dbReference>
<proteinExistence type="inferred from homology"/>
<dbReference type="PANTHER" id="PTHR43900:SF72">
    <property type="entry name" value="GLUTATHIONE S-TRANSFERASE F13"/>
    <property type="match status" value="1"/>
</dbReference>
<dbReference type="SFLD" id="SFLDG01154">
    <property type="entry name" value="Main.5:_Phi-like"/>
    <property type="match status" value="1"/>
</dbReference>
<dbReference type="InterPro" id="IPR004045">
    <property type="entry name" value="Glutathione_S-Trfase_N"/>
</dbReference>
<dbReference type="Pfam" id="PF02798">
    <property type="entry name" value="GST_N"/>
    <property type="match status" value="1"/>
</dbReference>
<evidence type="ECO:0000256" key="4">
    <source>
        <dbReference type="ARBA" id="ARBA00047960"/>
    </source>
</evidence>
<organism evidence="7 8">
    <name type="scientific">Nepenthes gracilis</name>
    <name type="common">Slender pitcher plant</name>
    <dbReference type="NCBI Taxonomy" id="150966"/>
    <lineage>
        <taxon>Eukaryota</taxon>
        <taxon>Viridiplantae</taxon>
        <taxon>Streptophyta</taxon>
        <taxon>Embryophyta</taxon>
        <taxon>Tracheophyta</taxon>
        <taxon>Spermatophyta</taxon>
        <taxon>Magnoliopsida</taxon>
        <taxon>eudicotyledons</taxon>
        <taxon>Gunneridae</taxon>
        <taxon>Pentapetalae</taxon>
        <taxon>Caryophyllales</taxon>
        <taxon>Nepenthaceae</taxon>
        <taxon>Nepenthes</taxon>
    </lineage>
</organism>
<dbReference type="SUPFAM" id="SSF52833">
    <property type="entry name" value="Thioredoxin-like"/>
    <property type="match status" value="1"/>
</dbReference>
<dbReference type="PROSITE" id="PS50404">
    <property type="entry name" value="GST_NTER"/>
    <property type="match status" value="1"/>
</dbReference>
<evidence type="ECO:0000313" key="8">
    <source>
        <dbReference type="Proteomes" id="UP001279734"/>
    </source>
</evidence>
<dbReference type="Proteomes" id="UP001279734">
    <property type="component" value="Unassembled WGS sequence"/>
</dbReference>
<evidence type="ECO:0000256" key="3">
    <source>
        <dbReference type="ARBA" id="ARBA00022679"/>
    </source>
</evidence>
<dbReference type="GO" id="GO:0005737">
    <property type="term" value="C:cytoplasm"/>
    <property type="evidence" value="ECO:0007669"/>
    <property type="project" value="TreeGrafter"/>
</dbReference>
<dbReference type="InterPro" id="IPR036282">
    <property type="entry name" value="Glutathione-S-Trfase_C_sf"/>
</dbReference>
<evidence type="ECO:0000256" key="1">
    <source>
        <dbReference type="ARBA" id="ARBA00010128"/>
    </source>
</evidence>
<comment type="catalytic activity">
    <reaction evidence="4">
        <text>RX + glutathione = an S-substituted glutathione + a halide anion + H(+)</text>
        <dbReference type="Rhea" id="RHEA:16437"/>
        <dbReference type="ChEBI" id="CHEBI:15378"/>
        <dbReference type="ChEBI" id="CHEBI:16042"/>
        <dbReference type="ChEBI" id="CHEBI:17792"/>
        <dbReference type="ChEBI" id="CHEBI:57925"/>
        <dbReference type="ChEBI" id="CHEBI:90779"/>
        <dbReference type="EC" id="2.5.1.18"/>
    </reaction>
</comment>
<dbReference type="GO" id="GO:0009407">
    <property type="term" value="P:toxin catabolic process"/>
    <property type="evidence" value="ECO:0007669"/>
    <property type="project" value="UniProtKB-ARBA"/>
</dbReference>
<evidence type="ECO:0000256" key="2">
    <source>
        <dbReference type="ARBA" id="ARBA00012452"/>
    </source>
</evidence>
<dbReference type="EC" id="2.5.1.18" evidence="2"/>
<dbReference type="SUPFAM" id="SSF47616">
    <property type="entry name" value="GST C-terminal domain-like"/>
    <property type="match status" value="1"/>
</dbReference>
<dbReference type="CDD" id="cd03053">
    <property type="entry name" value="GST_N_Phi"/>
    <property type="match status" value="1"/>
</dbReference>
<dbReference type="GO" id="GO:0004364">
    <property type="term" value="F:glutathione transferase activity"/>
    <property type="evidence" value="ECO:0007669"/>
    <property type="project" value="UniProtKB-EC"/>
</dbReference>
<dbReference type="InterPro" id="IPR034347">
    <property type="entry name" value="GST_Phi_C"/>
</dbReference>
<dbReference type="InterPro" id="IPR004046">
    <property type="entry name" value="GST_C"/>
</dbReference>
<dbReference type="PROSITE" id="PS50405">
    <property type="entry name" value="GST_CTER"/>
    <property type="match status" value="1"/>
</dbReference>
<keyword evidence="8" id="KW-1185">Reference proteome</keyword>
<name>A0AAD3TB13_NEPGR</name>
<dbReference type="SFLD" id="SFLDG00358">
    <property type="entry name" value="Main_(cytGST)"/>
    <property type="match status" value="1"/>
</dbReference>
<sequence>MAIKLYGPMVSTCAVRVMTCLHEKLVEYSLHPVDLLAGEHRQPAFLSKNPFGLAPVLEDGDLTLFESRAITGYLAEKYKDKGYDLIRHQNPKEAAFVKVWIEVESHHFNPLIHPIIYHYFVSPLLGKTPDQSIIDANVAQLGKVLDVYDTRLSSNKYLAGDFYSLADLHHLPYTHYLMKTPYADLIQSRPHVRAWWENVSSRPTFAKVSTNMKFE</sequence>
<feature type="domain" description="GST C-terminal" evidence="6">
    <location>
        <begin position="90"/>
        <end position="215"/>
    </location>
</feature>
<dbReference type="FunFam" id="1.20.1050.10:FF:000004">
    <property type="entry name" value="Glutathione S-transferase F2"/>
    <property type="match status" value="1"/>
</dbReference>
<dbReference type="Pfam" id="PF00043">
    <property type="entry name" value="GST_C"/>
    <property type="match status" value="1"/>
</dbReference>
<evidence type="ECO:0000259" key="5">
    <source>
        <dbReference type="PROSITE" id="PS50404"/>
    </source>
</evidence>
<evidence type="ECO:0000313" key="7">
    <source>
        <dbReference type="EMBL" id="GMH25974.1"/>
    </source>
</evidence>
<dbReference type="EMBL" id="BSYO01000030">
    <property type="protein sequence ID" value="GMH25974.1"/>
    <property type="molecule type" value="Genomic_DNA"/>
</dbReference>
<feature type="domain" description="GST N-terminal" evidence="5">
    <location>
        <begin position="1"/>
        <end position="82"/>
    </location>
</feature>
<dbReference type="PANTHER" id="PTHR43900">
    <property type="entry name" value="GLUTATHIONE S-TRANSFERASE RHO"/>
    <property type="match status" value="1"/>
</dbReference>
<dbReference type="InterPro" id="IPR036249">
    <property type="entry name" value="Thioredoxin-like_sf"/>
</dbReference>
<dbReference type="AlphaFoldDB" id="A0AAD3TB13"/>
<dbReference type="CDD" id="cd03187">
    <property type="entry name" value="GST_C_Phi"/>
    <property type="match status" value="1"/>
</dbReference>
<keyword evidence="3" id="KW-0808">Transferase</keyword>
<dbReference type="GO" id="GO:0006749">
    <property type="term" value="P:glutathione metabolic process"/>
    <property type="evidence" value="ECO:0007669"/>
    <property type="project" value="TreeGrafter"/>
</dbReference>
<comment type="similarity">
    <text evidence="1">Belongs to the GST superfamily. Phi family.</text>
</comment>
<dbReference type="GO" id="GO:0043295">
    <property type="term" value="F:glutathione binding"/>
    <property type="evidence" value="ECO:0007669"/>
    <property type="project" value="TreeGrafter"/>
</dbReference>
<dbReference type="InterPro" id="IPR010987">
    <property type="entry name" value="Glutathione-S-Trfase_C-like"/>
</dbReference>
<reference evidence="7" key="1">
    <citation type="submission" date="2023-05" db="EMBL/GenBank/DDBJ databases">
        <title>Nepenthes gracilis genome sequencing.</title>
        <authorList>
            <person name="Fukushima K."/>
        </authorList>
    </citation>
    <scope>NUCLEOTIDE SEQUENCE</scope>
    <source>
        <strain evidence="7">SING2019-196</strain>
    </source>
</reference>
<accession>A0AAD3TB13</accession>
<dbReference type="SFLD" id="SFLDS00019">
    <property type="entry name" value="Glutathione_Transferase_(cytos"/>
    <property type="match status" value="1"/>
</dbReference>
<dbReference type="FunFam" id="3.40.30.10:FF:000016">
    <property type="entry name" value="Glutathione S-transferase F2"/>
    <property type="match status" value="1"/>
</dbReference>
<dbReference type="Gene3D" id="1.20.1050.10">
    <property type="match status" value="1"/>
</dbReference>
<dbReference type="InterPro" id="IPR040079">
    <property type="entry name" value="Glutathione_S-Trfase"/>
</dbReference>
<gene>
    <name evidence="7" type="ORF">Nepgr_027817</name>
</gene>